<evidence type="ECO:0000256" key="1">
    <source>
        <dbReference type="SAM" id="MobiDB-lite"/>
    </source>
</evidence>
<evidence type="ECO:0000313" key="3">
    <source>
        <dbReference type="Proteomes" id="UP001175000"/>
    </source>
</evidence>
<keyword evidence="3" id="KW-1185">Reference proteome</keyword>
<gene>
    <name evidence="2" type="ORF">B0T14DRAFT_565173</name>
</gene>
<dbReference type="Gene3D" id="1.25.40.20">
    <property type="entry name" value="Ankyrin repeat-containing domain"/>
    <property type="match status" value="1"/>
</dbReference>
<protein>
    <submittedName>
        <fullName evidence="2">Uncharacterized protein</fullName>
    </submittedName>
</protein>
<dbReference type="Proteomes" id="UP001175000">
    <property type="component" value="Unassembled WGS sequence"/>
</dbReference>
<comment type="caution">
    <text evidence="2">The sequence shown here is derived from an EMBL/GenBank/DDBJ whole genome shotgun (WGS) entry which is preliminary data.</text>
</comment>
<feature type="compositionally biased region" description="Basic and acidic residues" evidence="1">
    <location>
        <begin position="247"/>
        <end position="268"/>
    </location>
</feature>
<feature type="compositionally biased region" description="Basic and acidic residues" evidence="1">
    <location>
        <begin position="1"/>
        <end position="14"/>
    </location>
</feature>
<dbReference type="EMBL" id="JAULSU010000003">
    <property type="protein sequence ID" value="KAK0623856.1"/>
    <property type="molecule type" value="Genomic_DNA"/>
</dbReference>
<feature type="compositionally biased region" description="Acidic residues" evidence="1">
    <location>
        <begin position="221"/>
        <end position="246"/>
    </location>
</feature>
<feature type="region of interest" description="Disordered" evidence="1">
    <location>
        <begin position="1"/>
        <end position="36"/>
    </location>
</feature>
<feature type="compositionally biased region" description="Basic and acidic residues" evidence="1">
    <location>
        <begin position="25"/>
        <end position="34"/>
    </location>
</feature>
<organism evidence="2 3">
    <name type="scientific">Immersiella caudata</name>
    <dbReference type="NCBI Taxonomy" id="314043"/>
    <lineage>
        <taxon>Eukaryota</taxon>
        <taxon>Fungi</taxon>
        <taxon>Dikarya</taxon>
        <taxon>Ascomycota</taxon>
        <taxon>Pezizomycotina</taxon>
        <taxon>Sordariomycetes</taxon>
        <taxon>Sordariomycetidae</taxon>
        <taxon>Sordariales</taxon>
        <taxon>Lasiosphaeriaceae</taxon>
        <taxon>Immersiella</taxon>
    </lineage>
</organism>
<accession>A0AA40C3C9</accession>
<reference evidence="2" key="1">
    <citation type="submission" date="2023-06" db="EMBL/GenBank/DDBJ databases">
        <title>Genome-scale phylogeny and comparative genomics of the fungal order Sordariales.</title>
        <authorList>
            <consortium name="Lawrence Berkeley National Laboratory"/>
            <person name="Hensen N."/>
            <person name="Bonometti L."/>
            <person name="Westerberg I."/>
            <person name="Brannstrom I.O."/>
            <person name="Guillou S."/>
            <person name="Cros-Aarteil S."/>
            <person name="Calhoun S."/>
            <person name="Haridas S."/>
            <person name="Kuo A."/>
            <person name="Mondo S."/>
            <person name="Pangilinan J."/>
            <person name="Riley R."/>
            <person name="Labutti K."/>
            <person name="Andreopoulos B."/>
            <person name="Lipzen A."/>
            <person name="Chen C."/>
            <person name="Yanf M."/>
            <person name="Daum C."/>
            <person name="Ng V."/>
            <person name="Clum A."/>
            <person name="Steindorff A."/>
            <person name="Ohm R."/>
            <person name="Martin F."/>
            <person name="Silar P."/>
            <person name="Natvig D."/>
            <person name="Lalanne C."/>
            <person name="Gautier V."/>
            <person name="Ament-Velasquez S.L."/>
            <person name="Kruys A."/>
            <person name="Hutchinson M.I."/>
            <person name="Powell A.J."/>
            <person name="Barry K."/>
            <person name="Miller A.N."/>
            <person name="Grigoriev I.V."/>
            <person name="Debuchy R."/>
            <person name="Gladieux P."/>
            <person name="Thoren M.H."/>
            <person name="Johannesson H."/>
        </authorList>
    </citation>
    <scope>NUCLEOTIDE SEQUENCE</scope>
    <source>
        <strain evidence="2">CBS 606.72</strain>
    </source>
</reference>
<proteinExistence type="predicted"/>
<name>A0AA40C3C9_9PEZI</name>
<sequence length="396" mass="44590">MDAKADKEAKKMKESGGGGTRGKHRDGGSAKKNDGGASILKAASKIDFTNTEDANEWDAKYKQKLTKKPGNQILHTLAKMEGDTEKWSSQKVKEFLDWVLGRYHNLLKERDSEYGSQDGPMPIHTALLRGNACFVKAVLSNKDLINLNDVLPQYFSSRNTLHIAITSENRSMELIELLIEKCAELKLDKMFTAPGGGGGQDATTKNTPLHDCMAMDRTEEGLEEDDESSSSLSSDEEDDEGNESDDGDKGSVRSPEQDRTTKDHDWENVKSPLTARSPNSSKHPFGGNRRVNTIMIPGTAKERNDMLRVVKLLVDKHYLALMATNDSDKESRTPYQERLYQLRMMHSDKDEEGIQREIAKDEVANYIREYCIRNLPRDEIMKCLYHRGQGETEFHA</sequence>
<dbReference type="AlphaFoldDB" id="A0AA40C3C9"/>
<feature type="region of interest" description="Disordered" evidence="1">
    <location>
        <begin position="219"/>
        <end position="291"/>
    </location>
</feature>
<evidence type="ECO:0000313" key="2">
    <source>
        <dbReference type="EMBL" id="KAK0623856.1"/>
    </source>
</evidence>
<dbReference type="InterPro" id="IPR036770">
    <property type="entry name" value="Ankyrin_rpt-contain_sf"/>
</dbReference>